<evidence type="ECO:0000313" key="1">
    <source>
        <dbReference type="EMBL" id="ALL70181.1"/>
    </source>
</evidence>
<accession>A0A0N7JVU4</accession>
<gene>
    <name evidence="1" type="ORF">K788_00007800</name>
</gene>
<reference evidence="1 2" key="1">
    <citation type="journal article" date="2014" name="Genome Announc.">
        <title>Draft Genome Sequence of the Haloacid-Degrading Burkholderia caribensis Strain MBA4.</title>
        <authorList>
            <person name="Pan Y."/>
            <person name="Kong K.F."/>
            <person name="Tsang J.S."/>
        </authorList>
    </citation>
    <scope>NUCLEOTIDE SEQUENCE [LARGE SCALE GENOMIC DNA]</scope>
    <source>
        <strain evidence="1 2">MBA4</strain>
        <plasmid evidence="2">Plasmid</plasmid>
    </source>
</reference>
<dbReference type="Proteomes" id="UP000019146">
    <property type="component" value="Plasmid unnamed"/>
</dbReference>
<dbReference type="AlphaFoldDB" id="A0A0N7JVU4"/>
<protein>
    <submittedName>
        <fullName evidence="1">Uncharacterized protein</fullName>
    </submittedName>
</protein>
<dbReference type="EMBL" id="CP012748">
    <property type="protein sequence ID" value="ALL70181.1"/>
    <property type="molecule type" value="Genomic_DNA"/>
</dbReference>
<geneLocation type="plasmid" evidence="2"/>
<organism evidence="1 2">
    <name type="scientific">Paraburkholderia caribensis MBA4</name>
    <dbReference type="NCBI Taxonomy" id="1323664"/>
    <lineage>
        <taxon>Bacteria</taxon>
        <taxon>Pseudomonadati</taxon>
        <taxon>Pseudomonadota</taxon>
        <taxon>Betaproteobacteria</taxon>
        <taxon>Burkholderiales</taxon>
        <taxon>Burkholderiaceae</taxon>
        <taxon>Paraburkholderia</taxon>
    </lineage>
</organism>
<name>A0A0N7JVU4_9BURK</name>
<sequence length="158" mass="18144">MSALGLKLLSVSRTAVLAEHLVRDAVMAKRYALPAIPECLVMPSSLASVKERSTHHLAGQLQPASQLLQINCIAHRLHAFIRVNVRTRQHEQCVPGKSIRKRELPQDRYDRFARQQPPCIEYEVQCRGQSSLIEIEDRKTWRNGRWHLLTHGRAHGRF</sequence>
<evidence type="ECO:0000313" key="2">
    <source>
        <dbReference type="Proteomes" id="UP000019146"/>
    </source>
</evidence>
<keyword evidence="1" id="KW-0614">Plasmid</keyword>
<proteinExistence type="predicted"/>
<dbReference type="KEGG" id="bcai:K788_00007800"/>